<dbReference type="KEGG" id="pmf:P9303_05201"/>
<accession>A2C712</accession>
<dbReference type="AlphaFoldDB" id="A2C712"/>
<dbReference type="STRING" id="59922.P9303_05201"/>
<sequence>MSSREAKHDSRLKSFPASQELLKLEALARKQGSGIEINSLNGLWKFVSVWKQGKEKEDFFSSLMLRFFSASLELRQENGSHECMPLVIANSVGIGLLKLEFTGRGELKGSQPLLPFFFDRITVSFASRVLWSRPIDMPEEKERPFFALISMAPNEEWLAARGRGGGLALWLKG</sequence>
<evidence type="ECO:0000313" key="2">
    <source>
        <dbReference type="Proteomes" id="UP000002274"/>
    </source>
</evidence>
<protein>
    <recommendedName>
        <fullName evidence="3">Plastid lipid-associated protein/fibrillin conserved domain-containing protein</fullName>
    </recommendedName>
</protein>
<proteinExistence type="predicted"/>
<dbReference type="HOGENOM" id="CLU_116257_0_0_3"/>
<evidence type="ECO:0000313" key="1">
    <source>
        <dbReference type="EMBL" id="ABM77272.1"/>
    </source>
</evidence>
<dbReference type="Proteomes" id="UP000002274">
    <property type="component" value="Chromosome"/>
</dbReference>
<evidence type="ECO:0008006" key="3">
    <source>
        <dbReference type="Google" id="ProtNLM"/>
    </source>
</evidence>
<reference evidence="1 2" key="1">
    <citation type="journal article" date="2007" name="PLoS Genet.">
        <title>Patterns and implications of gene gain and loss in the evolution of Prochlorococcus.</title>
        <authorList>
            <person name="Kettler G.C."/>
            <person name="Martiny A.C."/>
            <person name="Huang K."/>
            <person name="Zucker J."/>
            <person name="Coleman M.L."/>
            <person name="Rodrigue S."/>
            <person name="Chen F."/>
            <person name="Lapidus A."/>
            <person name="Ferriera S."/>
            <person name="Johnson J."/>
            <person name="Steglich C."/>
            <person name="Church G.M."/>
            <person name="Richardson P."/>
            <person name="Chisholm S.W."/>
        </authorList>
    </citation>
    <scope>NUCLEOTIDE SEQUENCE [LARGE SCALE GENOMIC DNA]</scope>
    <source>
        <strain evidence="1 2">MIT 9303</strain>
    </source>
</reference>
<dbReference type="EMBL" id="CP000554">
    <property type="protein sequence ID" value="ABM77272.1"/>
    <property type="molecule type" value="Genomic_DNA"/>
</dbReference>
<name>A2C712_PROM3</name>
<gene>
    <name evidence="1" type="ordered locus">P9303_05201</name>
</gene>
<dbReference type="RefSeq" id="WP_011825195.1">
    <property type="nucleotide sequence ID" value="NC_008820.1"/>
</dbReference>
<organism evidence="1 2">
    <name type="scientific">Prochlorococcus marinus (strain MIT 9303)</name>
    <dbReference type="NCBI Taxonomy" id="59922"/>
    <lineage>
        <taxon>Bacteria</taxon>
        <taxon>Bacillati</taxon>
        <taxon>Cyanobacteriota</taxon>
        <taxon>Cyanophyceae</taxon>
        <taxon>Synechococcales</taxon>
        <taxon>Prochlorococcaceae</taxon>
        <taxon>Prochlorococcus</taxon>
    </lineage>
</organism>